<evidence type="ECO:0000313" key="1">
    <source>
        <dbReference type="EMBL" id="KAF4723154.1"/>
    </source>
</evidence>
<dbReference type="AlphaFoldDB" id="A0A7J6RR40"/>
<dbReference type="EMBL" id="JABANO010023664">
    <property type="protein sequence ID" value="KAF4723154.1"/>
    <property type="molecule type" value="Genomic_DNA"/>
</dbReference>
<feature type="non-terminal residue" evidence="1">
    <location>
        <position position="1"/>
    </location>
</feature>
<accession>A0A7J6RR40</accession>
<evidence type="ECO:0000313" key="2">
    <source>
        <dbReference type="Proteomes" id="UP000553632"/>
    </source>
</evidence>
<gene>
    <name evidence="1" type="ORF">FOZ63_021192</name>
</gene>
<protein>
    <submittedName>
        <fullName evidence="1">Uncharacterized protein</fullName>
    </submittedName>
</protein>
<comment type="caution">
    <text evidence="1">The sequence shown here is derived from an EMBL/GenBank/DDBJ whole genome shotgun (WGS) entry which is preliminary data.</text>
</comment>
<reference evidence="1 2" key="1">
    <citation type="submission" date="2020-04" db="EMBL/GenBank/DDBJ databases">
        <title>Perkinsus olseni comparative genomics.</title>
        <authorList>
            <person name="Bogema D.R."/>
        </authorList>
    </citation>
    <scope>NUCLEOTIDE SEQUENCE [LARGE SCALE GENOMIC DNA]</scope>
    <source>
        <strain evidence="1 2">ATCC PRA-207</strain>
    </source>
</reference>
<name>A0A7J6RR40_PEROL</name>
<sequence length="169" mass="17277">MYLPPSNQSLASIGPGWVEVPKACLAAGVDIEGSPFEGMWVRAGVPAANVSLLRPAESTVDGIIRAIATEVITAEIVLRDAQGNIVIDASFGSDIAVQLASPALLGTVEWIPSGAFYLATIALPSGTPEVTTVMVATLSGEYIGSPIPVVVQAAASDISKAQVVGNFSE</sequence>
<proteinExistence type="predicted"/>
<organism evidence="1 2">
    <name type="scientific">Perkinsus olseni</name>
    <name type="common">Perkinsus atlanticus</name>
    <dbReference type="NCBI Taxonomy" id="32597"/>
    <lineage>
        <taxon>Eukaryota</taxon>
        <taxon>Sar</taxon>
        <taxon>Alveolata</taxon>
        <taxon>Perkinsozoa</taxon>
        <taxon>Perkinsea</taxon>
        <taxon>Perkinsida</taxon>
        <taxon>Perkinsidae</taxon>
        <taxon>Perkinsus</taxon>
    </lineage>
</organism>
<dbReference type="Proteomes" id="UP000553632">
    <property type="component" value="Unassembled WGS sequence"/>
</dbReference>
<keyword evidence="2" id="KW-1185">Reference proteome</keyword>